<dbReference type="GO" id="GO:0043565">
    <property type="term" value="F:sequence-specific DNA binding"/>
    <property type="evidence" value="ECO:0007669"/>
    <property type="project" value="InterPro"/>
</dbReference>
<evidence type="ECO:0000256" key="2">
    <source>
        <dbReference type="ARBA" id="ARBA00006403"/>
    </source>
</evidence>
<evidence type="ECO:0000313" key="12">
    <source>
        <dbReference type="Proteomes" id="UP001182556"/>
    </source>
</evidence>
<feature type="region of interest" description="Disordered" evidence="9">
    <location>
        <begin position="624"/>
        <end position="699"/>
    </location>
</feature>
<feature type="compositionally biased region" description="Gly residues" evidence="9">
    <location>
        <begin position="643"/>
        <end position="677"/>
    </location>
</feature>
<comment type="caution">
    <text evidence="11">The sequence shown here is derived from an EMBL/GenBank/DDBJ whole genome shotgun (WGS) entry which is preliminary data.</text>
</comment>
<feature type="compositionally biased region" description="Basic and acidic residues" evidence="9">
    <location>
        <begin position="332"/>
        <end position="351"/>
    </location>
</feature>
<keyword evidence="6" id="KW-0539">Nucleus</keyword>
<evidence type="ECO:0000313" key="11">
    <source>
        <dbReference type="EMBL" id="KAK1924595.1"/>
    </source>
</evidence>
<keyword evidence="5" id="KW-0804">Transcription</keyword>
<evidence type="ECO:0000256" key="9">
    <source>
        <dbReference type="SAM" id="MobiDB-lite"/>
    </source>
</evidence>
<dbReference type="InterPro" id="IPR036388">
    <property type="entry name" value="WH-like_DNA-bd_sf"/>
</dbReference>
<evidence type="ECO:0000256" key="6">
    <source>
        <dbReference type="ARBA" id="ARBA00023242"/>
    </source>
</evidence>
<dbReference type="GO" id="GO:0003700">
    <property type="term" value="F:DNA-binding transcription factor activity"/>
    <property type="evidence" value="ECO:0007669"/>
    <property type="project" value="InterPro"/>
</dbReference>
<dbReference type="EMBL" id="JAODAN010000004">
    <property type="protein sequence ID" value="KAK1924595.1"/>
    <property type="molecule type" value="Genomic_DNA"/>
</dbReference>
<dbReference type="InterPro" id="IPR036390">
    <property type="entry name" value="WH_DNA-bd_sf"/>
</dbReference>
<dbReference type="PRINTS" id="PR00056">
    <property type="entry name" value="HSFDOMAIN"/>
</dbReference>
<keyword evidence="4" id="KW-0238">DNA-binding</keyword>
<evidence type="ECO:0000256" key="4">
    <source>
        <dbReference type="ARBA" id="ARBA00023125"/>
    </source>
</evidence>
<dbReference type="FunFam" id="1.10.10.10:FF:000027">
    <property type="entry name" value="Heat shock transcription factor 1"/>
    <property type="match status" value="1"/>
</dbReference>
<dbReference type="Pfam" id="PF00447">
    <property type="entry name" value="HSF_DNA-bind"/>
    <property type="match status" value="1"/>
</dbReference>
<feature type="domain" description="HSF-type DNA-binding" evidence="10">
    <location>
        <begin position="109"/>
        <end position="133"/>
    </location>
</feature>
<organism evidence="11 12">
    <name type="scientific">Papiliotrema laurentii</name>
    <name type="common">Cryptococcus laurentii</name>
    <dbReference type="NCBI Taxonomy" id="5418"/>
    <lineage>
        <taxon>Eukaryota</taxon>
        <taxon>Fungi</taxon>
        <taxon>Dikarya</taxon>
        <taxon>Basidiomycota</taxon>
        <taxon>Agaricomycotina</taxon>
        <taxon>Tremellomycetes</taxon>
        <taxon>Tremellales</taxon>
        <taxon>Rhynchogastremaceae</taxon>
        <taxon>Papiliotrema</taxon>
    </lineage>
</organism>
<feature type="compositionally biased region" description="Polar residues" evidence="9">
    <location>
        <begin position="404"/>
        <end position="418"/>
    </location>
</feature>
<gene>
    <name evidence="11" type="ORF">DB88DRAFT_539426</name>
</gene>
<protein>
    <recommendedName>
        <fullName evidence="10">HSF-type DNA-binding domain-containing protein</fullName>
    </recommendedName>
</protein>
<dbReference type="PANTHER" id="PTHR10015:SF427">
    <property type="entry name" value="HEAT SHOCK FACTOR PROTEIN"/>
    <property type="match status" value="1"/>
</dbReference>
<accession>A0AAD9FR11</accession>
<dbReference type="Gene3D" id="1.10.10.10">
    <property type="entry name" value="Winged helix-like DNA-binding domain superfamily/Winged helix DNA-binding domain"/>
    <property type="match status" value="1"/>
</dbReference>
<comment type="subunit">
    <text evidence="7">Homotrimer. Homotrimerization increases the affinity of HSF1 to DNA. Interacts with transcriptional coregulator SSA1 on chromatin.</text>
</comment>
<evidence type="ECO:0000256" key="3">
    <source>
        <dbReference type="ARBA" id="ARBA00023015"/>
    </source>
</evidence>
<feature type="compositionally biased region" description="Low complexity" evidence="9">
    <location>
        <begin position="426"/>
        <end position="439"/>
    </location>
</feature>
<feature type="region of interest" description="Disordered" evidence="9">
    <location>
        <begin position="314"/>
        <end position="468"/>
    </location>
</feature>
<reference evidence="11" key="1">
    <citation type="submission" date="2023-02" db="EMBL/GenBank/DDBJ databases">
        <title>Identification and recombinant expression of a fungal hydrolase from Papiliotrema laurentii that hydrolyzes apple cutin and clears colloidal polyester polyurethane.</title>
        <authorList>
            <consortium name="DOE Joint Genome Institute"/>
            <person name="Roman V.A."/>
            <person name="Bojanowski C."/>
            <person name="Crable B.R."/>
            <person name="Wagner D.N."/>
            <person name="Hung C.S."/>
            <person name="Nadeau L.J."/>
            <person name="Schratz L."/>
            <person name="Haridas S."/>
            <person name="Pangilinan J."/>
            <person name="Lipzen A."/>
            <person name="Na H."/>
            <person name="Yan M."/>
            <person name="Ng V."/>
            <person name="Grigoriev I.V."/>
            <person name="Spatafora J.W."/>
            <person name="Barlow D."/>
            <person name="Biffinger J."/>
            <person name="Kelley-Loughnane N."/>
            <person name="Varaljay V.A."/>
            <person name="Crookes-Goodson W.J."/>
        </authorList>
    </citation>
    <scope>NUCLEOTIDE SEQUENCE</scope>
    <source>
        <strain evidence="11">5307AH</strain>
    </source>
</reference>
<dbReference type="PROSITE" id="PS00434">
    <property type="entry name" value="HSF_DOMAIN"/>
    <property type="match status" value="1"/>
</dbReference>
<comment type="similarity">
    <text evidence="2 8">Belongs to the HSF family.</text>
</comment>
<feature type="compositionally biased region" description="Low complexity" evidence="9">
    <location>
        <begin position="183"/>
        <end position="207"/>
    </location>
</feature>
<dbReference type="SMART" id="SM00415">
    <property type="entry name" value="HSF"/>
    <property type="match status" value="1"/>
</dbReference>
<feature type="region of interest" description="Disordered" evidence="9">
    <location>
        <begin position="1"/>
        <end position="57"/>
    </location>
</feature>
<evidence type="ECO:0000256" key="1">
    <source>
        <dbReference type="ARBA" id="ARBA00004123"/>
    </source>
</evidence>
<feature type="compositionally biased region" description="Low complexity" evidence="9">
    <location>
        <begin position="625"/>
        <end position="641"/>
    </location>
</feature>
<evidence type="ECO:0000256" key="7">
    <source>
        <dbReference type="ARBA" id="ARBA00062171"/>
    </source>
</evidence>
<name>A0AAD9FR11_PAPLA</name>
<dbReference type="Proteomes" id="UP001182556">
    <property type="component" value="Unassembled WGS sequence"/>
</dbReference>
<dbReference type="SUPFAM" id="SSF46785">
    <property type="entry name" value="Winged helix' DNA-binding domain"/>
    <property type="match status" value="1"/>
</dbReference>
<feature type="compositionally biased region" description="Polar residues" evidence="9">
    <location>
        <begin position="521"/>
        <end position="532"/>
    </location>
</feature>
<evidence type="ECO:0000259" key="10">
    <source>
        <dbReference type="PROSITE" id="PS00434"/>
    </source>
</evidence>
<dbReference type="InterPro" id="IPR000232">
    <property type="entry name" value="HSF_DNA-bd"/>
</dbReference>
<feature type="region of interest" description="Disordered" evidence="9">
    <location>
        <begin position="509"/>
        <end position="532"/>
    </location>
</feature>
<dbReference type="PANTHER" id="PTHR10015">
    <property type="entry name" value="HEAT SHOCK TRANSCRIPTION FACTOR"/>
    <property type="match status" value="1"/>
</dbReference>
<sequence>MTTNLNAIAGPSKLTPSPRIEPDSPSSVGSEMKEISPTIQHSTTGHPGGTVNKPGLSVDENGEVVKVPAFLQKLYSMVSDPATDNLIYWADSGDSFFVPNHERFGKEILPRFFKHSNFSSFVRQLNMYGFHKVPQPQTGVLKADNPNDSELWEFVNPFFKRGHSHLLSKVMRKNNRPNPPPSASSASAGTRSSARQASQSNSSYSSQYLITDGSTEGEAGPLIGANGQQMIDLSAITSGIAAIQRTQASIGADLKALQASNEHLWREAIESRDRHQKHQETIDLIVSFLERLFGTEGEGLKGLKEALRRGGIGRSRENSADEEVVGKKRKRLGMDRMIGDGRDEEQRRDDQIVEIPDASSDDPFNLSVPRLPRTRSAPTSAASDTWPSASQRFQPLPSDDEASPRNQSSKTSRTTTPSDPFRGYSPANPNNVNPAALVPYFSGQMNQSAQTNGAAPANNPPMSPNTTAAAASAFNLDPALLQTTIGSLLQSPAAAQMFLNSLNNSVQGQALQTPAKPPPNAFNNSDNQLGNATLPNNFATQAASTPDASALSSGVTPNSNGLHDVNANMDPTLALFSPLPNYDALMQNNEALLKSYQDAAGLGTDVDKLQESIDSLVRSMGLDVQAAQQQQQNHLQQSSHLPSGGGRGEGMGDLSGMGHLDGSGGMGGGGGGQGDMGGLDSDFNVDEFLERLGKAEGDD</sequence>
<dbReference type="AlphaFoldDB" id="A0AAD9FR11"/>
<feature type="compositionally biased region" description="Polar residues" evidence="9">
    <location>
        <begin position="376"/>
        <end position="393"/>
    </location>
</feature>
<dbReference type="GO" id="GO:0005634">
    <property type="term" value="C:nucleus"/>
    <property type="evidence" value="ECO:0007669"/>
    <property type="project" value="UniProtKB-SubCell"/>
</dbReference>
<evidence type="ECO:0000256" key="5">
    <source>
        <dbReference type="ARBA" id="ARBA00023163"/>
    </source>
</evidence>
<feature type="region of interest" description="Disordered" evidence="9">
    <location>
        <begin position="171"/>
        <end position="207"/>
    </location>
</feature>
<proteinExistence type="inferred from homology"/>
<keyword evidence="3" id="KW-0805">Transcription regulation</keyword>
<comment type="subcellular location">
    <subcellularLocation>
        <location evidence="1">Nucleus</location>
    </subcellularLocation>
</comment>
<feature type="compositionally biased region" description="Basic and acidic residues" evidence="9">
    <location>
        <begin position="688"/>
        <end position="699"/>
    </location>
</feature>
<keyword evidence="12" id="KW-1185">Reference proteome</keyword>
<evidence type="ECO:0000256" key="8">
    <source>
        <dbReference type="RuleBase" id="RU004020"/>
    </source>
</evidence>